<comment type="caution">
    <text evidence="1">The sequence shown here is derived from an EMBL/GenBank/DDBJ whole genome shotgun (WGS) entry which is preliminary data.</text>
</comment>
<evidence type="ECO:0000313" key="1">
    <source>
        <dbReference type="EMBL" id="NMG27091.1"/>
    </source>
</evidence>
<evidence type="ECO:0000313" key="2">
    <source>
        <dbReference type="Proteomes" id="UP000615989"/>
    </source>
</evidence>
<protein>
    <submittedName>
        <fullName evidence="1">Uncharacterized protein</fullName>
    </submittedName>
</protein>
<keyword evidence="2" id="KW-1185">Reference proteome</keyword>
<sequence>MIGGEVKFEGHVATETLSTFTPANSPLYTNKEYWRFTGRTELAQYGSLSELTTATMQSRSKSVFMPPLVLLLDLAPGIVSTLTFAMVTTNTINGVEQQPITIAESESATFIGFEKITIPAGTFDACRFKQNHQGSHGPTTTRWLLLGHGVELKSSTPTFGGTGASLVELTTLLINGVVPQLTPGRAGGGGDDSVLVYGHKRCYVGRGLGVYRGRCDHG</sequence>
<proteinExistence type="predicted"/>
<organism evidence="1 2">
    <name type="scientific">Aromatoleum anaerobium</name>
    <dbReference type="NCBI Taxonomy" id="182180"/>
    <lineage>
        <taxon>Bacteria</taxon>
        <taxon>Pseudomonadati</taxon>
        <taxon>Pseudomonadota</taxon>
        <taxon>Betaproteobacteria</taxon>
        <taxon>Rhodocyclales</taxon>
        <taxon>Rhodocyclaceae</taxon>
        <taxon>Aromatoleum</taxon>
    </lineage>
</organism>
<accession>A0ABX1PUK2</accession>
<dbReference type="EMBL" id="WTVG01000134">
    <property type="protein sequence ID" value="NMG27091.1"/>
    <property type="molecule type" value="Genomic_DNA"/>
</dbReference>
<name>A0ABX1PUK2_9RHOO</name>
<dbReference type="Proteomes" id="UP000615989">
    <property type="component" value="Unassembled WGS sequence"/>
</dbReference>
<dbReference type="RefSeq" id="WP_169120736.1">
    <property type="nucleotide sequence ID" value="NZ_WTVG02000001.1"/>
</dbReference>
<dbReference type="Gene3D" id="2.40.360.20">
    <property type="match status" value="1"/>
</dbReference>
<reference evidence="1" key="1">
    <citation type="submission" date="2019-12" db="EMBL/GenBank/DDBJ databases">
        <title>Comparative genomics gives insights into the taxonomy of the Azoarcus-Aromatoleum group and reveals separate origins of nif in the plant-associated Azoarcus and non-plant-associated Aromatoleum sub-groups.</title>
        <authorList>
            <person name="Lafos M."/>
            <person name="Maluk M."/>
            <person name="Batista M."/>
            <person name="Junghare M."/>
            <person name="Carmona M."/>
            <person name="Faoro H."/>
            <person name="Cruz L.M."/>
            <person name="Battistoni F."/>
            <person name="De Souza E."/>
            <person name="Pedrosa F."/>
            <person name="Chen W.-M."/>
            <person name="Poole P.S."/>
            <person name="Dixon R.A."/>
            <person name="James E.K."/>
        </authorList>
    </citation>
    <scope>NUCLEOTIDE SEQUENCE</scope>
    <source>
        <strain evidence="1">LuFRes1</strain>
    </source>
</reference>
<gene>
    <name evidence="1" type="ORF">GO606_20830</name>
</gene>